<dbReference type="Proteomes" id="UP000233375">
    <property type="component" value="Unassembled WGS sequence"/>
</dbReference>
<gene>
    <name evidence="2" type="ORF">CWS01_14770</name>
</gene>
<comment type="caution">
    <text evidence="2">The sequence shown here is derived from an EMBL/GenBank/DDBJ whole genome shotgun (WGS) entry which is preliminary data.</text>
</comment>
<dbReference type="PROSITE" id="PS50113">
    <property type="entry name" value="PAC"/>
    <property type="match status" value="1"/>
</dbReference>
<evidence type="ECO:0000313" key="3">
    <source>
        <dbReference type="Proteomes" id="UP000233375"/>
    </source>
</evidence>
<dbReference type="Pfam" id="PF13309">
    <property type="entry name" value="HTH_22"/>
    <property type="match status" value="1"/>
</dbReference>
<evidence type="ECO:0000259" key="1">
    <source>
        <dbReference type="PROSITE" id="PS50113"/>
    </source>
</evidence>
<dbReference type="AlphaFoldDB" id="A0A2N0Z096"/>
<dbReference type="RefSeq" id="WP_101177958.1">
    <property type="nucleotide sequence ID" value="NZ_PISE01000031.1"/>
</dbReference>
<proteinExistence type="predicted"/>
<organism evidence="2 3">
    <name type="scientific">Niallia nealsonii</name>
    <dbReference type="NCBI Taxonomy" id="115979"/>
    <lineage>
        <taxon>Bacteria</taxon>
        <taxon>Bacillati</taxon>
        <taxon>Bacillota</taxon>
        <taxon>Bacilli</taxon>
        <taxon>Bacillales</taxon>
        <taxon>Bacillaceae</taxon>
        <taxon>Niallia</taxon>
    </lineage>
</organism>
<dbReference type="Pfam" id="PF08348">
    <property type="entry name" value="PAS_6"/>
    <property type="match status" value="1"/>
</dbReference>
<reference evidence="2 3" key="1">
    <citation type="journal article" date="2003" name="Int. J. Syst. Evol. Microbiol.">
        <title>Bacillus nealsonii sp. nov., isolated from a spacecraft-assembly facility, whose spores are gamma-radiation resistant.</title>
        <authorList>
            <person name="Venkateswaran K."/>
            <person name="Kempf M."/>
            <person name="Chen F."/>
            <person name="Satomi M."/>
            <person name="Nicholson W."/>
            <person name="Kern R."/>
        </authorList>
    </citation>
    <scope>NUCLEOTIDE SEQUENCE [LARGE SCALE GENOMIC DNA]</scope>
    <source>
        <strain evidence="2 3">FO-92</strain>
    </source>
</reference>
<keyword evidence="3" id="KW-1185">Reference proteome</keyword>
<protein>
    <submittedName>
        <fullName evidence="2">Transcriptional regulator</fullName>
    </submittedName>
</protein>
<dbReference type="EMBL" id="PISE01000031">
    <property type="protein sequence ID" value="PKG22937.1"/>
    <property type="molecule type" value="Genomic_DNA"/>
</dbReference>
<feature type="domain" description="PAC" evidence="1">
    <location>
        <begin position="76"/>
        <end position="127"/>
    </location>
</feature>
<dbReference type="OrthoDB" id="9796595at2"/>
<evidence type="ECO:0000313" key="2">
    <source>
        <dbReference type="EMBL" id="PKG22937.1"/>
    </source>
</evidence>
<dbReference type="PANTHER" id="PTHR35568">
    <property type="entry name" value="TRANSCRIPTIONAL REGULATOR DAUR"/>
    <property type="match status" value="1"/>
</dbReference>
<dbReference type="InterPro" id="IPR000700">
    <property type="entry name" value="PAS-assoc_C"/>
</dbReference>
<dbReference type="InterPro" id="IPR039446">
    <property type="entry name" value="DauR-like"/>
</dbReference>
<dbReference type="InterPro" id="IPR013559">
    <property type="entry name" value="YheO"/>
</dbReference>
<accession>A0A2N0Z096</accession>
<dbReference type="InterPro" id="IPR039445">
    <property type="entry name" value="DauR-like_HTH"/>
</dbReference>
<sequence>MNDIQKEFHPILERYIPIADMIVATFGKFCEVTIHDLRNYQSSLIYLNGNVTGRKPGAPITDVMLKELYQYGDNIKDMPGFTTRAKDGKILKASISFIRNEEGKVIGCIGINFDITSILTATQILNDLSMTPDIESMETTPEVYAKDIGEVFQHFIRTTLDEIGIPIDKMKREDKVSFVKQLDKQGVFLINGAIEQISETLKVTKQTIYNYLDEIR</sequence>
<dbReference type="PANTHER" id="PTHR35568:SF1">
    <property type="entry name" value="TRANSCRIPTIONAL REGULATOR DAUR"/>
    <property type="match status" value="1"/>
</dbReference>
<name>A0A2N0Z096_9BACI</name>